<protein>
    <submittedName>
        <fullName evidence="9">Protein-disulfide reductase</fullName>
        <ecNumber evidence="9">1.8.1.8</ecNumber>
    </submittedName>
</protein>
<sequence length="693" mass="72716">MATGTMRASTFPFYQLLSAMLVLLSAACWPGMSAARGETNLAAELVPSGAAVPGETLELAIRFTPRTPEWHGYWSNPGDAGIGMQLDWQLPDGWKAGEPDYPVPRRLLIAGLMNHVYEGEYAVLVPITVPESAQPGLVQAISVNAQWLACTDQICVPEGGVLTADVKVAAKPGAAARQFAQWRAAVPPMLDAEGRFDRQGGTLRIAIPLAEAAVLSDPHVFLATEDLVRYSAAQTFRRQGDVLVAEIPLDGDPVLPDTVSGILAFADGEGVRFEAEVGIVPSSLPLFAAADSQVGDFWLVLLAALAGGLLLNILPCVFPILSLKALSLVRAGGSERTARREGAAYLAGTTAMTLGLGALLLVLRAGGEQAGWAFQLQEPAIIAALLVLMVAITANLAGLFHLPSLSFSRQTGASGAFGTGLLAAFVATPCTGPFMAAALGAALLLPNWQAMALFGMLGVGLGLPFLLIGFVPSLRRMLPKPGAWMETFRKLMAVPMALTAAALVWLCWRIGGAAFAGLAVALAFLLTLAMARASQRRMAGKHVLGGTVAPALVLSVAAIFVMSRVVAGGTTATEIESVLDTEPFSAAALAEARAGSRPVFVWMTADWCVTCKINESVAIERQATREAFEAANVTVLRGDWTRRDAEIGAYIAEQGAAGVPLYIWYDDGGPGRKLPQLLGQDALVELAEASAAR</sequence>
<keyword evidence="10" id="KW-1185">Reference proteome</keyword>
<dbReference type="PANTHER" id="PTHR32234:SF3">
    <property type="entry name" value="SUPPRESSION OF COPPER SENSITIVITY PROTEIN"/>
    <property type="match status" value="1"/>
</dbReference>
<accession>A0A369Q999</accession>
<evidence type="ECO:0000256" key="1">
    <source>
        <dbReference type="ARBA" id="ARBA00004141"/>
    </source>
</evidence>
<dbReference type="GO" id="GO:0016020">
    <property type="term" value="C:membrane"/>
    <property type="evidence" value="ECO:0007669"/>
    <property type="project" value="UniProtKB-SubCell"/>
</dbReference>
<dbReference type="RefSeq" id="WP_230079850.1">
    <property type="nucleotide sequence ID" value="NZ_QBKA01000002.1"/>
</dbReference>
<dbReference type="Pfam" id="PF13899">
    <property type="entry name" value="Thioredoxin_7"/>
    <property type="match status" value="1"/>
</dbReference>
<feature type="domain" description="Cytochrome C biogenesis protein transmembrane" evidence="7">
    <location>
        <begin position="297"/>
        <end position="503"/>
    </location>
</feature>
<dbReference type="Gene3D" id="3.40.30.10">
    <property type="entry name" value="Glutaredoxin"/>
    <property type="match status" value="1"/>
</dbReference>
<dbReference type="InterPro" id="IPR028250">
    <property type="entry name" value="DsbDN"/>
</dbReference>
<keyword evidence="2 6" id="KW-0812">Transmembrane</keyword>
<dbReference type="GO" id="GO:0047134">
    <property type="term" value="F:protein-disulfide reductase [NAD(P)H] activity"/>
    <property type="evidence" value="ECO:0007669"/>
    <property type="project" value="UniProtKB-EC"/>
</dbReference>
<evidence type="ECO:0000256" key="6">
    <source>
        <dbReference type="SAM" id="Phobius"/>
    </source>
</evidence>
<dbReference type="SUPFAM" id="SSF52833">
    <property type="entry name" value="Thioredoxin-like"/>
    <property type="match status" value="1"/>
</dbReference>
<comment type="caution">
    <text evidence="9">The sequence shown here is derived from an EMBL/GenBank/DDBJ whole genome shotgun (WGS) entry which is preliminary data.</text>
</comment>
<proteinExistence type="predicted"/>
<evidence type="ECO:0000256" key="4">
    <source>
        <dbReference type="ARBA" id="ARBA00022989"/>
    </source>
</evidence>
<evidence type="ECO:0000313" key="9">
    <source>
        <dbReference type="EMBL" id="RDC59489.1"/>
    </source>
</evidence>
<dbReference type="EC" id="1.8.1.8" evidence="9"/>
<feature type="transmembrane region" description="Helical" evidence="6">
    <location>
        <begin position="451"/>
        <end position="471"/>
    </location>
</feature>
<dbReference type="InterPro" id="IPR003834">
    <property type="entry name" value="Cyt_c_assmbl_TM_dom"/>
</dbReference>
<evidence type="ECO:0000259" key="7">
    <source>
        <dbReference type="Pfam" id="PF02683"/>
    </source>
</evidence>
<dbReference type="PROSITE" id="PS51257">
    <property type="entry name" value="PROKAR_LIPOPROTEIN"/>
    <property type="match status" value="1"/>
</dbReference>
<feature type="transmembrane region" description="Helical" evidence="6">
    <location>
        <begin position="491"/>
        <end position="508"/>
    </location>
</feature>
<evidence type="ECO:0000313" key="10">
    <source>
        <dbReference type="Proteomes" id="UP000253727"/>
    </source>
</evidence>
<dbReference type="Pfam" id="PF11412">
    <property type="entry name" value="DsbD_N"/>
    <property type="match status" value="1"/>
</dbReference>
<keyword evidence="9" id="KW-0560">Oxidoreductase</keyword>
<dbReference type="InterPro" id="IPR036249">
    <property type="entry name" value="Thioredoxin-like_sf"/>
</dbReference>
<reference evidence="9 10" key="1">
    <citation type="submission" date="2018-04" db="EMBL/GenBank/DDBJ databases">
        <title>Altererythrobacter sp. HME9302 genome sequencing and assembly.</title>
        <authorList>
            <person name="Kang H."/>
            <person name="Kim H."/>
            <person name="Joh K."/>
        </authorList>
    </citation>
    <scope>NUCLEOTIDE SEQUENCE [LARGE SCALE GENOMIC DNA]</scope>
    <source>
        <strain evidence="9 10">HME9302</strain>
    </source>
</reference>
<feature type="domain" description="Thiol:disulfide interchange protein DsbD N-terminal" evidence="8">
    <location>
        <begin position="43"/>
        <end position="159"/>
    </location>
</feature>
<keyword evidence="5 6" id="KW-0472">Membrane</keyword>
<dbReference type="PANTHER" id="PTHR32234">
    <property type="entry name" value="THIOL:DISULFIDE INTERCHANGE PROTEIN DSBD"/>
    <property type="match status" value="1"/>
</dbReference>
<dbReference type="AlphaFoldDB" id="A0A369Q999"/>
<dbReference type="Proteomes" id="UP000253727">
    <property type="component" value="Unassembled WGS sequence"/>
</dbReference>
<feature type="transmembrane region" description="Helical" evidence="6">
    <location>
        <begin position="421"/>
        <end position="445"/>
    </location>
</feature>
<dbReference type="GO" id="GO:0045454">
    <property type="term" value="P:cell redox homeostasis"/>
    <property type="evidence" value="ECO:0007669"/>
    <property type="project" value="TreeGrafter"/>
</dbReference>
<dbReference type="GO" id="GO:0017004">
    <property type="term" value="P:cytochrome complex assembly"/>
    <property type="evidence" value="ECO:0007669"/>
    <property type="project" value="UniProtKB-KW"/>
</dbReference>
<dbReference type="EMBL" id="QBKA01000002">
    <property type="protein sequence ID" value="RDC59489.1"/>
    <property type="molecule type" value="Genomic_DNA"/>
</dbReference>
<evidence type="ECO:0000256" key="5">
    <source>
        <dbReference type="ARBA" id="ARBA00023136"/>
    </source>
</evidence>
<keyword evidence="4 6" id="KW-1133">Transmembrane helix</keyword>
<dbReference type="CDD" id="cd02953">
    <property type="entry name" value="DsbDgamma"/>
    <property type="match status" value="1"/>
</dbReference>
<feature type="transmembrane region" description="Helical" evidence="6">
    <location>
        <begin position="381"/>
        <end position="400"/>
    </location>
</feature>
<feature type="transmembrane region" description="Helical" evidence="6">
    <location>
        <begin position="297"/>
        <end position="321"/>
    </location>
</feature>
<gene>
    <name evidence="9" type="primary">dsbD</name>
    <name evidence="9" type="ORF">HME9302_00679</name>
</gene>
<evidence type="ECO:0000259" key="8">
    <source>
        <dbReference type="Pfam" id="PF11412"/>
    </source>
</evidence>
<feature type="transmembrane region" description="Helical" evidence="6">
    <location>
        <begin position="342"/>
        <end position="361"/>
    </location>
</feature>
<feature type="transmembrane region" description="Helical" evidence="6">
    <location>
        <begin position="543"/>
        <end position="562"/>
    </location>
</feature>
<dbReference type="Pfam" id="PF02683">
    <property type="entry name" value="DsbD_TM"/>
    <property type="match status" value="1"/>
</dbReference>
<keyword evidence="3" id="KW-0201">Cytochrome c-type biogenesis</keyword>
<evidence type="ECO:0000256" key="2">
    <source>
        <dbReference type="ARBA" id="ARBA00022692"/>
    </source>
</evidence>
<dbReference type="InterPro" id="IPR035671">
    <property type="entry name" value="DsbD_gamma"/>
</dbReference>
<evidence type="ECO:0000256" key="3">
    <source>
        <dbReference type="ARBA" id="ARBA00022748"/>
    </source>
</evidence>
<feature type="transmembrane region" description="Helical" evidence="6">
    <location>
        <begin position="514"/>
        <end position="531"/>
    </location>
</feature>
<name>A0A369Q999_9SPHN</name>
<organism evidence="9 10">
    <name type="scientific">Alteripontixanthobacter maritimus</name>
    <dbReference type="NCBI Taxonomy" id="2161824"/>
    <lineage>
        <taxon>Bacteria</taxon>
        <taxon>Pseudomonadati</taxon>
        <taxon>Pseudomonadota</taxon>
        <taxon>Alphaproteobacteria</taxon>
        <taxon>Sphingomonadales</taxon>
        <taxon>Erythrobacteraceae</taxon>
        <taxon>Alteripontixanthobacter</taxon>
    </lineage>
</organism>
<comment type="subcellular location">
    <subcellularLocation>
        <location evidence="1">Membrane</location>
        <topology evidence="1">Multi-pass membrane protein</topology>
    </subcellularLocation>
</comment>